<evidence type="ECO:0000256" key="1">
    <source>
        <dbReference type="SAM" id="SignalP"/>
    </source>
</evidence>
<sequence length="139" mass="15884">MMNKIILGGLALVCMVYLAGSAPVDEYGEILDFIESVINAEKRAENERESEPVNTDKEWHWYKAIDTVSKEDAQPGELQFKEGQSLLLNLDNKDGEDKWVKGYKKVYSFYWSWGQVNTRHVISTDASEKNESEPRFTSG</sequence>
<name>A0A8S4PUE5_OWEFU</name>
<reference evidence="2" key="1">
    <citation type="submission" date="2022-03" db="EMBL/GenBank/DDBJ databases">
        <authorList>
            <person name="Martin C."/>
        </authorList>
    </citation>
    <scope>NUCLEOTIDE SEQUENCE</scope>
</reference>
<dbReference type="Proteomes" id="UP000749559">
    <property type="component" value="Unassembled WGS sequence"/>
</dbReference>
<feature type="signal peptide" evidence="1">
    <location>
        <begin position="1"/>
        <end position="21"/>
    </location>
</feature>
<keyword evidence="3" id="KW-1185">Reference proteome</keyword>
<accession>A0A8S4PUE5</accession>
<gene>
    <name evidence="2" type="ORF">OFUS_LOCUS21973</name>
</gene>
<feature type="chain" id="PRO_5035929283" evidence="1">
    <location>
        <begin position="22"/>
        <end position="139"/>
    </location>
</feature>
<keyword evidence="1" id="KW-0732">Signal</keyword>
<evidence type="ECO:0000313" key="3">
    <source>
        <dbReference type="Proteomes" id="UP000749559"/>
    </source>
</evidence>
<proteinExistence type="predicted"/>
<evidence type="ECO:0000313" key="2">
    <source>
        <dbReference type="EMBL" id="CAH1797739.1"/>
    </source>
</evidence>
<organism evidence="2 3">
    <name type="scientific">Owenia fusiformis</name>
    <name type="common">Polychaete worm</name>
    <dbReference type="NCBI Taxonomy" id="6347"/>
    <lineage>
        <taxon>Eukaryota</taxon>
        <taxon>Metazoa</taxon>
        <taxon>Spiralia</taxon>
        <taxon>Lophotrochozoa</taxon>
        <taxon>Annelida</taxon>
        <taxon>Polychaeta</taxon>
        <taxon>Sedentaria</taxon>
        <taxon>Canalipalpata</taxon>
        <taxon>Sabellida</taxon>
        <taxon>Oweniida</taxon>
        <taxon>Oweniidae</taxon>
        <taxon>Owenia</taxon>
    </lineage>
</organism>
<protein>
    <submittedName>
        <fullName evidence="2">Uncharacterized protein</fullName>
    </submittedName>
</protein>
<dbReference type="EMBL" id="CAIIXF020000010">
    <property type="protein sequence ID" value="CAH1797739.1"/>
    <property type="molecule type" value="Genomic_DNA"/>
</dbReference>
<comment type="caution">
    <text evidence="2">The sequence shown here is derived from an EMBL/GenBank/DDBJ whole genome shotgun (WGS) entry which is preliminary data.</text>
</comment>
<dbReference type="AlphaFoldDB" id="A0A8S4PUE5"/>